<name>A0AAV4FXT1_9GAST</name>
<keyword evidence="1" id="KW-0472">Membrane</keyword>
<evidence type="ECO:0000256" key="1">
    <source>
        <dbReference type="SAM" id="Phobius"/>
    </source>
</evidence>
<comment type="caution">
    <text evidence="2">The sequence shown here is derived from an EMBL/GenBank/DDBJ whole genome shotgun (WGS) entry which is preliminary data.</text>
</comment>
<accession>A0AAV4FXT1</accession>
<reference evidence="2 3" key="1">
    <citation type="journal article" date="2021" name="Elife">
        <title>Chloroplast acquisition without the gene transfer in kleptoplastic sea slugs, Plakobranchus ocellatus.</title>
        <authorList>
            <person name="Maeda T."/>
            <person name="Takahashi S."/>
            <person name="Yoshida T."/>
            <person name="Shimamura S."/>
            <person name="Takaki Y."/>
            <person name="Nagai Y."/>
            <person name="Toyoda A."/>
            <person name="Suzuki Y."/>
            <person name="Arimoto A."/>
            <person name="Ishii H."/>
            <person name="Satoh N."/>
            <person name="Nishiyama T."/>
            <person name="Hasebe M."/>
            <person name="Maruyama T."/>
            <person name="Minagawa J."/>
            <person name="Obokata J."/>
            <person name="Shigenobu S."/>
        </authorList>
    </citation>
    <scope>NUCLEOTIDE SEQUENCE [LARGE SCALE GENOMIC DNA]</scope>
</reference>
<dbReference type="AlphaFoldDB" id="A0AAV4FXT1"/>
<sequence>MNGQVLSNGNEAETFAISNVVKQGCFLVPFVFNILFICMLLYAVQDLEKGVCVRYGSRTVPFLPASPDCQGKDPANPPPRYFFADNCTLVAHTDSDPLLMLN</sequence>
<dbReference type="Proteomes" id="UP000762676">
    <property type="component" value="Unassembled WGS sequence"/>
</dbReference>
<feature type="transmembrane region" description="Helical" evidence="1">
    <location>
        <begin position="20"/>
        <end position="44"/>
    </location>
</feature>
<keyword evidence="1" id="KW-1133">Transmembrane helix</keyword>
<dbReference type="EMBL" id="BMAT01004693">
    <property type="protein sequence ID" value="GFR78262.1"/>
    <property type="molecule type" value="Genomic_DNA"/>
</dbReference>
<keyword evidence="3" id="KW-1185">Reference proteome</keyword>
<keyword evidence="1" id="KW-0812">Transmembrane</keyword>
<organism evidence="2 3">
    <name type="scientific">Elysia marginata</name>
    <dbReference type="NCBI Taxonomy" id="1093978"/>
    <lineage>
        <taxon>Eukaryota</taxon>
        <taxon>Metazoa</taxon>
        <taxon>Spiralia</taxon>
        <taxon>Lophotrochozoa</taxon>
        <taxon>Mollusca</taxon>
        <taxon>Gastropoda</taxon>
        <taxon>Heterobranchia</taxon>
        <taxon>Euthyneura</taxon>
        <taxon>Panpulmonata</taxon>
        <taxon>Sacoglossa</taxon>
        <taxon>Placobranchoidea</taxon>
        <taxon>Plakobranchidae</taxon>
        <taxon>Elysia</taxon>
    </lineage>
</organism>
<proteinExistence type="predicted"/>
<evidence type="ECO:0000313" key="3">
    <source>
        <dbReference type="Proteomes" id="UP000762676"/>
    </source>
</evidence>
<evidence type="ECO:0000313" key="2">
    <source>
        <dbReference type="EMBL" id="GFR78262.1"/>
    </source>
</evidence>
<gene>
    <name evidence="2" type="ORF">ElyMa_002256500</name>
</gene>
<protein>
    <submittedName>
        <fullName evidence="2">Uncharacterized protein</fullName>
    </submittedName>
</protein>